<protein>
    <recommendedName>
        <fullName evidence="3">DUF2225 domain-containing protein</fullName>
    </recommendedName>
</protein>
<evidence type="ECO:0000313" key="2">
    <source>
        <dbReference type="Proteomes" id="UP000245423"/>
    </source>
</evidence>
<dbReference type="OrthoDB" id="9780343at2"/>
<dbReference type="Proteomes" id="UP000245423">
    <property type="component" value="Chromosome 1"/>
</dbReference>
<name>M1YXH3_9FIRM</name>
<dbReference type="Pfam" id="PF09986">
    <property type="entry name" value="DUF2225"/>
    <property type="match status" value="1"/>
</dbReference>
<accession>M1YXH3</accession>
<proteinExistence type="predicted"/>
<dbReference type="EMBL" id="LT669839">
    <property type="protein sequence ID" value="SHD75864.1"/>
    <property type="molecule type" value="Genomic_DNA"/>
</dbReference>
<organism evidence="1 2">
    <name type="scientific">[Clostridium] ultunense Esp</name>
    <dbReference type="NCBI Taxonomy" id="1288971"/>
    <lineage>
        <taxon>Bacteria</taxon>
        <taxon>Bacillati</taxon>
        <taxon>Bacillota</taxon>
        <taxon>Tissierellia</taxon>
        <taxon>Tissierellales</taxon>
        <taxon>Tepidimicrobiaceae</taxon>
        <taxon>Schnuerera</taxon>
    </lineage>
</organism>
<reference evidence="1 2" key="1">
    <citation type="submission" date="2016-11" db="EMBL/GenBank/DDBJ databases">
        <authorList>
            <person name="Manzoor S."/>
        </authorList>
    </citation>
    <scope>NUCLEOTIDE SEQUENCE [LARGE SCALE GENOMIC DNA]</scope>
    <source>
        <strain evidence="1">Clostridium ultunense strain Esp</strain>
    </source>
</reference>
<gene>
    <name evidence="1" type="ORF">CUESP1_0476</name>
</gene>
<sequence>MTEIDELYDKKVGCPICNMEFESKKVRASRLRLIKRDEDFLSYYEGENPLKYNIFLCPNCGYAATEGKFNSVTKEEKEIVLKEITSKWNKRSYGGKRTVDEAIITYKLALYIGQLLDYKKIDLGSLCLSLAWLYRIKGEEDEEKRFLILTRNFYEEGFHGESLIDTNMDELKLSYLIGEINRRLGEKDEAVKWFNTALSNPNINSNLMLEKMVREQWRLAREG</sequence>
<dbReference type="HOGENOM" id="CLU_074582_1_0_9"/>
<dbReference type="RefSeq" id="WP_005585194.1">
    <property type="nucleotide sequence ID" value="NZ_LT669839.1"/>
</dbReference>
<evidence type="ECO:0000313" key="1">
    <source>
        <dbReference type="EMBL" id="SHD75864.1"/>
    </source>
</evidence>
<dbReference type="AlphaFoldDB" id="M1YXH3"/>
<keyword evidence="2" id="KW-1185">Reference proteome</keyword>
<evidence type="ECO:0008006" key="3">
    <source>
        <dbReference type="Google" id="ProtNLM"/>
    </source>
</evidence>
<dbReference type="InterPro" id="IPR018708">
    <property type="entry name" value="DUF2225"/>
</dbReference>